<proteinExistence type="predicted"/>
<sequence length="301" mass="35624">MQYFKLVYENDFDGLIEEIEEMKEYFRNKEINIGISEIMEGKTHFINIVFSDNNLNEKALNIFNLHISNILYKALIQEFNEKYITEFITETYFFLSLDELKEIKNISINVLKDDNLAINDNSIFYINNKNEIIKKILECIVNKEEINIDGFLTFRMKVLRDELEKVIDKVVEEYLIEKEYNEFIKLLKYFVEIQDSRIDIINILIEEDGSYHVLDKEGNDTMEDFVKDFMDNRISGSVNMEDILISGLITYCPEQIIIHGNKNCKNNEIINTIKNVFINRVHFCDECKMCSNLKDKSGVKR</sequence>
<comment type="caution">
    <text evidence="1">The sequence shown here is derived from an EMBL/GenBank/DDBJ whole genome shotgun (WGS) entry which is preliminary data.</text>
</comment>
<keyword evidence="2" id="KW-1185">Reference proteome</keyword>
<evidence type="ECO:0000313" key="2">
    <source>
        <dbReference type="Proteomes" id="UP000726170"/>
    </source>
</evidence>
<organism evidence="1 2">
    <name type="scientific">Clostridium mobile</name>
    <dbReference type="NCBI Taxonomy" id="2841512"/>
    <lineage>
        <taxon>Bacteria</taxon>
        <taxon>Bacillati</taxon>
        <taxon>Bacillota</taxon>
        <taxon>Clostridia</taxon>
        <taxon>Eubacteriales</taxon>
        <taxon>Clostridiaceae</taxon>
        <taxon>Clostridium</taxon>
    </lineage>
</organism>
<dbReference type="InterPro" id="IPR014199">
    <property type="entry name" value="Spore_YtxC"/>
</dbReference>
<dbReference type="Pfam" id="PF08812">
    <property type="entry name" value="YtxC"/>
    <property type="match status" value="1"/>
</dbReference>
<evidence type="ECO:0000313" key="1">
    <source>
        <dbReference type="EMBL" id="MBU5485467.1"/>
    </source>
</evidence>
<dbReference type="EMBL" id="JAHLQF010000003">
    <property type="protein sequence ID" value="MBU5485467.1"/>
    <property type="molecule type" value="Genomic_DNA"/>
</dbReference>
<dbReference type="NCBIfam" id="TIGR02834">
    <property type="entry name" value="spo_ytxC"/>
    <property type="match status" value="1"/>
</dbReference>
<gene>
    <name evidence="1" type="primary">ytxC</name>
    <name evidence="1" type="ORF">KQI86_14190</name>
</gene>
<protein>
    <submittedName>
        <fullName evidence="1">Sporulation protein YtxC</fullName>
    </submittedName>
</protein>
<accession>A0ABS6EKY5</accession>
<reference evidence="1 2" key="1">
    <citation type="submission" date="2021-06" db="EMBL/GenBank/DDBJ databases">
        <authorList>
            <person name="Sun Q."/>
            <person name="Li D."/>
        </authorList>
    </citation>
    <scope>NUCLEOTIDE SEQUENCE [LARGE SCALE GENOMIC DNA]</scope>
    <source>
        <strain evidence="1 2">MSJ-11</strain>
    </source>
</reference>
<dbReference type="RefSeq" id="WP_216440010.1">
    <property type="nucleotide sequence ID" value="NZ_JAHLQF010000003.1"/>
</dbReference>
<dbReference type="Proteomes" id="UP000726170">
    <property type="component" value="Unassembled WGS sequence"/>
</dbReference>
<name>A0ABS6EKY5_9CLOT</name>